<dbReference type="InterPro" id="IPR041698">
    <property type="entry name" value="Methyltransf_25"/>
</dbReference>
<dbReference type="EMBL" id="FOHB01000013">
    <property type="protein sequence ID" value="SES49554.1"/>
    <property type="molecule type" value="Genomic_DNA"/>
</dbReference>
<dbReference type="RefSeq" id="WP_091763058.1">
    <property type="nucleotide sequence ID" value="NZ_FOHB01000013.1"/>
</dbReference>
<reference evidence="7" key="1">
    <citation type="submission" date="2016-10" db="EMBL/GenBank/DDBJ databases">
        <authorList>
            <person name="Varghese N."/>
            <person name="Submissions S."/>
        </authorList>
    </citation>
    <scope>NUCLEOTIDE SEQUENCE [LARGE SCALE GENOMIC DNA]</scope>
    <source>
        <strain evidence="7">CGMCC 1.6963</strain>
    </source>
</reference>
<dbReference type="AlphaFoldDB" id="A0A1H9XTU0"/>
<feature type="domain" description="Methyltransferase" evidence="5">
    <location>
        <begin position="61"/>
        <end position="152"/>
    </location>
</feature>
<dbReference type="GO" id="GO:0032259">
    <property type="term" value="P:methylation"/>
    <property type="evidence" value="ECO:0007669"/>
    <property type="project" value="UniProtKB-KW"/>
</dbReference>
<evidence type="ECO:0000259" key="5">
    <source>
        <dbReference type="Pfam" id="PF13649"/>
    </source>
</evidence>
<evidence type="ECO:0000313" key="6">
    <source>
        <dbReference type="EMBL" id="SES49554.1"/>
    </source>
</evidence>
<dbReference type="Proteomes" id="UP000199019">
    <property type="component" value="Unassembled WGS sequence"/>
</dbReference>
<keyword evidence="7" id="KW-1185">Reference proteome</keyword>
<dbReference type="PANTHER" id="PTHR43464">
    <property type="entry name" value="METHYLTRANSFERASE"/>
    <property type="match status" value="1"/>
</dbReference>
<dbReference type="Pfam" id="PF13649">
    <property type="entry name" value="Methyltransf_25"/>
    <property type="match status" value="1"/>
</dbReference>
<evidence type="ECO:0000256" key="2">
    <source>
        <dbReference type="ARBA" id="ARBA00022679"/>
    </source>
</evidence>
<keyword evidence="1 6" id="KW-0489">Methyltransferase</keyword>
<feature type="compositionally biased region" description="Basic and acidic residues" evidence="4">
    <location>
        <begin position="1"/>
        <end position="17"/>
    </location>
</feature>
<feature type="region of interest" description="Disordered" evidence="4">
    <location>
        <begin position="1"/>
        <end position="20"/>
    </location>
</feature>
<dbReference type="PANTHER" id="PTHR43464:SF19">
    <property type="entry name" value="UBIQUINONE BIOSYNTHESIS O-METHYLTRANSFERASE, MITOCHONDRIAL"/>
    <property type="match status" value="1"/>
</dbReference>
<gene>
    <name evidence="6" type="ORF">SAMN05216199_0412</name>
</gene>
<keyword evidence="2 6" id="KW-0808">Transferase</keyword>
<sequence length="215" mass="23136">MSEHEIPVPESEPRTRWSEVSGGIGAATAYQRRFDDLAAKGLDVHGEASFVQSVLPPPARVLDAGCGTGRVATQLTALGYHCVGVDADRDMIEVARRRDPATSWLQQDLSRLQLRSQAFQLVLLAGNVVPLLAPGTLLAAMERITAHLEPGGLVVAGFGLDASHLPAGVPVTPLEDYDNACTVAGLSFLRRHGTWDRQPWSPEGGYVVSVHRRND</sequence>
<dbReference type="CDD" id="cd02440">
    <property type="entry name" value="AdoMet_MTases"/>
    <property type="match status" value="1"/>
</dbReference>
<dbReference type="OrthoDB" id="7062303at2"/>
<dbReference type="GO" id="GO:0008168">
    <property type="term" value="F:methyltransferase activity"/>
    <property type="evidence" value="ECO:0007669"/>
    <property type="project" value="UniProtKB-KW"/>
</dbReference>
<dbReference type="STRING" id="587636.SAMN05216199_0412"/>
<evidence type="ECO:0000256" key="3">
    <source>
        <dbReference type="ARBA" id="ARBA00022691"/>
    </source>
</evidence>
<dbReference type="SUPFAM" id="SSF53335">
    <property type="entry name" value="S-adenosyl-L-methionine-dependent methyltransferases"/>
    <property type="match status" value="1"/>
</dbReference>
<keyword evidence="3" id="KW-0949">S-adenosyl-L-methionine</keyword>
<organism evidence="6 7">
    <name type="scientific">Pedococcus cremeus</name>
    <dbReference type="NCBI Taxonomy" id="587636"/>
    <lineage>
        <taxon>Bacteria</taxon>
        <taxon>Bacillati</taxon>
        <taxon>Actinomycetota</taxon>
        <taxon>Actinomycetes</taxon>
        <taxon>Micrococcales</taxon>
        <taxon>Intrasporangiaceae</taxon>
        <taxon>Pedococcus</taxon>
    </lineage>
</organism>
<dbReference type="Gene3D" id="3.40.50.150">
    <property type="entry name" value="Vaccinia Virus protein VP39"/>
    <property type="match status" value="1"/>
</dbReference>
<accession>A0A1H9XTU0</accession>
<evidence type="ECO:0000256" key="4">
    <source>
        <dbReference type="SAM" id="MobiDB-lite"/>
    </source>
</evidence>
<name>A0A1H9XTU0_9MICO</name>
<evidence type="ECO:0000256" key="1">
    <source>
        <dbReference type="ARBA" id="ARBA00022603"/>
    </source>
</evidence>
<dbReference type="InterPro" id="IPR029063">
    <property type="entry name" value="SAM-dependent_MTases_sf"/>
</dbReference>
<protein>
    <submittedName>
        <fullName evidence="6">Methyltransferase domain-containing protein</fullName>
    </submittedName>
</protein>
<evidence type="ECO:0000313" key="7">
    <source>
        <dbReference type="Proteomes" id="UP000199019"/>
    </source>
</evidence>
<proteinExistence type="predicted"/>